<keyword evidence="2 7" id="KW-0699">rRNA-binding</keyword>
<dbReference type="GO" id="GO:1990904">
    <property type="term" value="C:ribonucleoprotein complex"/>
    <property type="evidence" value="ECO:0007669"/>
    <property type="project" value="UniProtKB-KW"/>
</dbReference>
<evidence type="ECO:0000256" key="4">
    <source>
        <dbReference type="ARBA" id="ARBA00022980"/>
    </source>
</evidence>
<keyword evidence="3 7" id="KW-0694">RNA-binding</keyword>
<evidence type="ECO:0000313" key="10">
    <source>
        <dbReference type="Proteomes" id="UP000265916"/>
    </source>
</evidence>
<evidence type="ECO:0000256" key="1">
    <source>
        <dbReference type="ARBA" id="ARBA00010605"/>
    </source>
</evidence>
<dbReference type="AlphaFoldDB" id="A0A3A1YIE4"/>
<dbReference type="InterPro" id="IPR009027">
    <property type="entry name" value="Ribosomal_bL9/RNase_H1_N"/>
</dbReference>
<organism evidence="9 10">
    <name type="scientific">Psittacicella hinzii</name>
    <dbReference type="NCBI Taxonomy" id="2028575"/>
    <lineage>
        <taxon>Bacteria</taxon>
        <taxon>Pseudomonadati</taxon>
        <taxon>Pseudomonadota</taxon>
        <taxon>Gammaproteobacteria</taxon>
        <taxon>Pasteurellales</taxon>
        <taxon>Psittacicellaceae</taxon>
        <taxon>Psittacicella</taxon>
    </lineage>
</organism>
<dbReference type="InterPro" id="IPR020069">
    <property type="entry name" value="Ribosomal_bL9_C"/>
</dbReference>
<evidence type="ECO:0000256" key="7">
    <source>
        <dbReference type="HAMAP-Rule" id="MF_00503"/>
    </source>
</evidence>
<dbReference type="PROSITE" id="PS00651">
    <property type="entry name" value="RIBOSOMAL_L9"/>
    <property type="match status" value="1"/>
</dbReference>
<dbReference type="InterPro" id="IPR020070">
    <property type="entry name" value="Ribosomal_bL9_N"/>
</dbReference>
<dbReference type="PANTHER" id="PTHR21368">
    <property type="entry name" value="50S RIBOSOMAL PROTEIN L9"/>
    <property type="match status" value="1"/>
</dbReference>
<dbReference type="NCBIfam" id="TIGR00158">
    <property type="entry name" value="L9"/>
    <property type="match status" value="1"/>
</dbReference>
<dbReference type="GO" id="GO:0006412">
    <property type="term" value="P:translation"/>
    <property type="evidence" value="ECO:0007669"/>
    <property type="project" value="UniProtKB-UniRule"/>
</dbReference>
<feature type="domain" description="Ribosomal protein L9" evidence="8">
    <location>
        <begin position="13"/>
        <end position="40"/>
    </location>
</feature>
<keyword evidence="5 7" id="KW-0687">Ribonucleoprotein</keyword>
<accession>A0A3A1YIE4</accession>
<dbReference type="Proteomes" id="UP000265916">
    <property type="component" value="Unassembled WGS sequence"/>
</dbReference>
<keyword evidence="10" id="KW-1185">Reference proteome</keyword>
<dbReference type="InterPro" id="IPR036935">
    <property type="entry name" value="Ribosomal_bL9_N_sf"/>
</dbReference>
<evidence type="ECO:0000256" key="3">
    <source>
        <dbReference type="ARBA" id="ARBA00022884"/>
    </source>
</evidence>
<dbReference type="SUPFAM" id="SSF55653">
    <property type="entry name" value="Ribosomal protein L9 C-domain"/>
    <property type="match status" value="1"/>
</dbReference>
<dbReference type="OrthoDB" id="9788336at2"/>
<dbReference type="InterPro" id="IPR020594">
    <property type="entry name" value="Ribosomal_bL9_bac/chp"/>
</dbReference>
<dbReference type="Pfam" id="PF03948">
    <property type="entry name" value="Ribosomal_L9_C"/>
    <property type="match status" value="1"/>
</dbReference>
<comment type="function">
    <text evidence="7">Binds to the 23S rRNA.</text>
</comment>
<protein>
    <recommendedName>
        <fullName evidence="6 7">Large ribosomal subunit protein bL9</fullName>
    </recommendedName>
</protein>
<dbReference type="HAMAP" id="MF_00503">
    <property type="entry name" value="Ribosomal_bL9"/>
    <property type="match status" value="1"/>
</dbReference>
<evidence type="ECO:0000259" key="8">
    <source>
        <dbReference type="PROSITE" id="PS00651"/>
    </source>
</evidence>
<dbReference type="EMBL" id="NRJG01000098">
    <property type="protein sequence ID" value="RIY36810.1"/>
    <property type="molecule type" value="Genomic_DNA"/>
</dbReference>
<reference evidence="9 10" key="1">
    <citation type="submission" date="2017-08" db="EMBL/GenBank/DDBJ databases">
        <title>Reclassification of Bisgaard taxon 37 and 44.</title>
        <authorList>
            <person name="Christensen H."/>
        </authorList>
    </citation>
    <scope>NUCLEOTIDE SEQUENCE [LARGE SCALE GENOMIC DNA]</scope>
    <source>
        <strain evidence="9 10">111</strain>
    </source>
</reference>
<dbReference type="RefSeq" id="WP_119531804.1">
    <property type="nucleotide sequence ID" value="NZ_JBHSSP010000036.1"/>
</dbReference>
<proteinExistence type="inferred from homology"/>
<keyword evidence="4 7" id="KW-0689">Ribosomal protein</keyword>
<gene>
    <name evidence="7" type="primary">rplI</name>
    <name evidence="9" type="ORF">CKF58_05550</name>
</gene>
<evidence type="ECO:0000313" key="9">
    <source>
        <dbReference type="EMBL" id="RIY36810.1"/>
    </source>
</evidence>
<dbReference type="Gene3D" id="3.40.5.10">
    <property type="entry name" value="Ribosomal protein L9, N-terminal domain"/>
    <property type="match status" value="1"/>
</dbReference>
<dbReference type="GO" id="GO:0005840">
    <property type="term" value="C:ribosome"/>
    <property type="evidence" value="ECO:0007669"/>
    <property type="project" value="UniProtKB-KW"/>
</dbReference>
<dbReference type="GO" id="GO:0019843">
    <property type="term" value="F:rRNA binding"/>
    <property type="evidence" value="ECO:0007669"/>
    <property type="project" value="UniProtKB-UniRule"/>
</dbReference>
<evidence type="ECO:0000256" key="2">
    <source>
        <dbReference type="ARBA" id="ARBA00022730"/>
    </source>
</evidence>
<evidence type="ECO:0000256" key="5">
    <source>
        <dbReference type="ARBA" id="ARBA00023274"/>
    </source>
</evidence>
<dbReference type="SUPFAM" id="SSF55658">
    <property type="entry name" value="L9 N-domain-like"/>
    <property type="match status" value="1"/>
</dbReference>
<dbReference type="InterPro" id="IPR036791">
    <property type="entry name" value="Ribosomal_bL9_C_sf"/>
</dbReference>
<evidence type="ECO:0000256" key="6">
    <source>
        <dbReference type="ARBA" id="ARBA00035292"/>
    </source>
</evidence>
<sequence length="149" mass="16086">MKVILLDKVAHLGSVGTEVEVKSGYARNYLIPNHLAVLATAQNRAYFEQRRAELEAQAQQKLQAAQAVAAKIAEIGTVEVGVAAGQEGRLFGSVTTRDIVEILEAYSIEVPKSSVRINGGQIRELGEHTVVIHLHADVNVNLPVNVVAR</sequence>
<name>A0A3A1YIE4_9GAMM</name>
<dbReference type="Pfam" id="PF01281">
    <property type="entry name" value="Ribosomal_L9_N"/>
    <property type="match status" value="1"/>
</dbReference>
<dbReference type="GO" id="GO:0003735">
    <property type="term" value="F:structural constituent of ribosome"/>
    <property type="evidence" value="ECO:0007669"/>
    <property type="project" value="InterPro"/>
</dbReference>
<comment type="caution">
    <text evidence="9">The sequence shown here is derived from an EMBL/GenBank/DDBJ whole genome shotgun (WGS) entry which is preliminary data.</text>
</comment>
<comment type="similarity">
    <text evidence="1 7">Belongs to the bacterial ribosomal protein bL9 family.</text>
</comment>
<dbReference type="InterPro" id="IPR000244">
    <property type="entry name" value="Ribosomal_bL9"/>
</dbReference>
<dbReference type="Gene3D" id="3.10.430.100">
    <property type="entry name" value="Ribosomal protein L9, C-terminal domain"/>
    <property type="match status" value="1"/>
</dbReference>